<dbReference type="CDD" id="cd20805">
    <property type="entry name" value="C1_DGK_rpt2"/>
    <property type="match status" value="1"/>
</dbReference>
<evidence type="ECO:0000313" key="2">
    <source>
        <dbReference type="EMBL" id="CAG9815509.1"/>
    </source>
</evidence>
<evidence type="ECO:0000256" key="1">
    <source>
        <dbReference type="SAM" id="MobiDB-lite"/>
    </source>
</evidence>
<dbReference type="EMBL" id="OU896718">
    <property type="protein sequence ID" value="CAG9815509.1"/>
    <property type="molecule type" value="Genomic_DNA"/>
</dbReference>
<proteinExistence type="predicted"/>
<organism evidence="2 3">
    <name type="scientific">Phaedon cochleariae</name>
    <name type="common">Mustard beetle</name>
    <dbReference type="NCBI Taxonomy" id="80249"/>
    <lineage>
        <taxon>Eukaryota</taxon>
        <taxon>Metazoa</taxon>
        <taxon>Ecdysozoa</taxon>
        <taxon>Arthropoda</taxon>
        <taxon>Hexapoda</taxon>
        <taxon>Insecta</taxon>
        <taxon>Pterygota</taxon>
        <taxon>Neoptera</taxon>
        <taxon>Endopterygota</taxon>
        <taxon>Coleoptera</taxon>
        <taxon>Polyphaga</taxon>
        <taxon>Cucujiformia</taxon>
        <taxon>Chrysomeloidea</taxon>
        <taxon>Chrysomelidae</taxon>
        <taxon>Chrysomelinae</taxon>
        <taxon>Chrysomelini</taxon>
        <taxon>Phaedon</taxon>
    </lineage>
</organism>
<evidence type="ECO:0000313" key="3">
    <source>
        <dbReference type="Proteomes" id="UP001153737"/>
    </source>
</evidence>
<feature type="region of interest" description="Disordered" evidence="1">
    <location>
        <begin position="144"/>
        <end position="170"/>
    </location>
</feature>
<protein>
    <submittedName>
        <fullName evidence="2">Uncharacterized protein</fullName>
    </submittedName>
</protein>
<dbReference type="OrthoDB" id="6781724at2759"/>
<feature type="compositionally biased region" description="Basic and acidic residues" evidence="1">
    <location>
        <begin position="146"/>
        <end position="167"/>
    </location>
</feature>
<gene>
    <name evidence="2" type="ORF">PHAECO_LOCUS3001</name>
</gene>
<sequence length="331" mass="37416">MAGVDGTAVSSLCKKCKSNVVSGYKCIECNSYFHHSCGKKRQVKVICDNNVICCEKTDDKVVENDAAFFDAVDEFSDSSKKIDVSIFNYVVKQKDTIICELRDKISLLNEQIILLNKIKAIENSSPNFILSEETKPEAKTWASVTADKKGKDNSSKQKINHQCESHTKTVKNSPQPIISKITKKDVSNSLAQVVTQTKMNEIINLTNNEKSPSNLNLDQDGWRETKRKRRRNVIIGKNSTEIVKGVPKYINLHVYRLKPGTTTDELTHLLKSNFPEVACESLNSKFPELYSSFKVTIMESHFRKAMDPSLWPFGACISRFLEKRKQEPQIG</sequence>
<dbReference type="AlphaFoldDB" id="A0A9N9SBA9"/>
<reference evidence="2" key="2">
    <citation type="submission" date="2022-10" db="EMBL/GenBank/DDBJ databases">
        <authorList>
            <consortium name="ENA_rothamsted_submissions"/>
            <consortium name="culmorum"/>
            <person name="King R."/>
        </authorList>
    </citation>
    <scope>NUCLEOTIDE SEQUENCE</scope>
</reference>
<dbReference type="Proteomes" id="UP001153737">
    <property type="component" value="Chromosome 12"/>
</dbReference>
<accession>A0A9N9SBA9</accession>
<keyword evidence="3" id="KW-1185">Reference proteome</keyword>
<reference evidence="2" key="1">
    <citation type="submission" date="2022-01" db="EMBL/GenBank/DDBJ databases">
        <authorList>
            <person name="King R."/>
        </authorList>
    </citation>
    <scope>NUCLEOTIDE SEQUENCE</scope>
</reference>
<name>A0A9N9SBA9_PHACE</name>